<feature type="signal peptide" evidence="1">
    <location>
        <begin position="1"/>
        <end position="26"/>
    </location>
</feature>
<keyword evidence="3" id="KW-1185">Reference proteome</keyword>
<feature type="chain" id="PRO_5046759071" evidence="1">
    <location>
        <begin position="27"/>
        <end position="321"/>
    </location>
</feature>
<gene>
    <name evidence="2" type="ORF">LPB19_15125</name>
</gene>
<keyword evidence="1" id="KW-0732">Signal</keyword>
<dbReference type="EMBL" id="CP071247">
    <property type="protein sequence ID" value="QSP94491.1"/>
    <property type="molecule type" value="Genomic_DNA"/>
</dbReference>
<name>A0ABX7MQ99_9GAMM</name>
<accession>A0ABX7MQ99</accession>
<evidence type="ECO:0000256" key="1">
    <source>
        <dbReference type="SAM" id="SignalP"/>
    </source>
</evidence>
<dbReference type="Proteomes" id="UP000663555">
    <property type="component" value="Chromosome"/>
</dbReference>
<evidence type="ECO:0000313" key="3">
    <source>
        <dbReference type="Proteomes" id="UP000663555"/>
    </source>
</evidence>
<reference evidence="2 3" key="1">
    <citation type="submission" date="2021-03" db="EMBL/GenBank/DDBJ databases">
        <title>Genome sequencing of Marinobacter sp. LPB0319.</title>
        <authorList>
            <person name="Kim J."/>
        </authorList>
    </citation>
    <scope>NUCLEOTIDE SEQUENCE [LARGE SCALE GENOMIC DNA]</scope>
    <source>
        <strain evidence="2 3">LPB0319</strain>
    </source>
</reference>
<dbReference type="PROSITE" id="PS51257">
    <property type="entry name" value="PROKAR_LIPOPROTEIN"/>
    <property type="match status" value="1"/>
</dbReference>
<protein>
    <submittedName>
        <fullName evidence="2">Uncharacterized protein</fullName>
    </submittedName>
</protein>
<evidence type="ECO:0000313" key="2">
    <source>
        <dbReference type="EMBL" id="QSP94491.1"/>
    </source>
</evidence>
<organism evidence="2 3">
    <name type="scientific">Marinobacter salinisoli</name>
    <dbReference type="NCBI Taxonomy" id="2769486"/>
    <lineage>
        <taxon>Bacteria</taxon>
        <taxon>Pseudomonadati</taxon>
        <taxon>Pseudomonadota</taxon>
        <taxon>Gammaproteobacteria</taxon>
        <taxon>Pseudomonadales</taxon>
        <taxon>Marinobacteraceae</taxon>
        <taxon>Marinobacter</taxon>
    </lineage>
</organism>
<dbReference type="RefSeq" id="WP_206643711.1">
    <property type="nucleotide sequence ID" value="NZ_CP071247.1"/>
</dbReference>
<sequence length="321" mass="32447">MTQLKKGLSTRNLMATAILAPMMIVAGCSDNNSSTLAPSQSPSGVSEGVAYDGYLVGATVCVDENLNKACDADEPSATTVAGGKFSLKGLTDSQLLTPLVLEANENTIDEDTGQPVDPNLKYLAPAGSTAVSGFSTVIQMKVESALAAGSTETLAKLKADAAAELASELGVTVDLTTYDPIAAFDSTSGVDQKTAAELHLINKVLSAQIADLVADVAVVMESNSDLNKTAAFGALIESLNPANVAQVVQEFSAAGATATDLAGYNAETITSSGSASYAAPIAPNAAAIEEQAAQDLLSQAELQEAILTEQLPTGATGATAG</sequence>
<proteinExistence type="predicted"/>